<keyword evidence="3" id="KW-1185">Reference proteome</keyword>
<dbReference type="InterPro" id="IPR041657">
    <property type="entry name" value="HTH_17"/>
</dbReference>
<evidence type="ECO:0000313" key="2">
    <source>
        <dbReference type="EMBL" id="GAA4187108.1"/>
    </source>
</evidence>
<name>A0ABP8ANX4_9MICO</name>
<dbReference type="EMBL" id="BAABBX010000009">
    <property type="protein sequence ID" value="GAA4187108.1"/>
    <property type="molecule type" value="Genomic_DNA"/>
</dbReference>
<dbReference type="RefSeq" id="WP_344774785.1">
    <property type="nucleotide sequence ID" value="NZ_BAABBX010000009.1"/>
</dbReference>
<evidence type="ECO:0000313" key="3">
    <source>
        <dbReference type="Proteomes" id="UP001500213"/>
    </source>
</evidence>
<dbReference type="Pfam" id="PF12728">
    <property type="entry name" value="HTH_17"/>
    <property type="match status" value="1"/>
</dbReference>
<feature type="domain" description="Helix-turn-helix" evidence="1">
    <location>
        <begin position="47"/>
        <end position="91"/>
    </location>
</feature>
<gene>
    <name evidence="2" type="ORF">GCM10022288_11630</name>
</gene>
<organism evidence="2 3">
    <name type="scientific">Gryllotalpicola kribbensis</name>
    <dbReference type="NCBI Taxonomy" id="993084"/>
    <lineage>
        <taxon>Bacteria</taxon>
        <taxon>Bacillati</taxon>
        <taxon>Actinomycetota</taxon>
        <taxon>Actinomycetes</taxon>
        <taxon>Micrococcales</taxon>
        <taxon>Microbacteriaceae</taxon>
        <taxon>Gryllotalpicola</taxon>
    </lineage>
</organism>
<proteinExistence type="predicted"/>
<protein>
    <recommendedName>
        <fullName evidence="1">Helix-turn-helix domain-containing protein</fullName>
    </recommendedName>
</protein>
<accession>A0ABP8ANX4</accession>
<comment type="caution">
    <text evidence="2">The sequence shown here is derived from an EMBL/GenBank/DDBJ whole genome shotgun (WGS) entry which is preliminary data.</text>
</comment>
<dbReference type="Proteomes" id="UP001500213">
    <property type="component" value="Unassembled WGS sequence"/>
</dbReference>
<sequence>MKNNDAEAQPQITINLNFAPLSVTTTETIHPDGSKTVTTTTTDSPVLLTVEEAAVVLAISVRTLQLLTDLGRIPVRYVGGSPRYAVAELAAAVLELPRVPEPKALRTLVTEAKARAMRDAA</sequence>
<evidence type="ECO:0000259" key="1">
    <source>
        <dbReference type="Pfam" id="PF12728"/>
    </source>
</evidence>
<reference evidence="3" key="1">
    <citation type="journal article" date="2019" name="Int. J. Syst. Evol. Microbiol.">
        <title>The Global Catalogue of Microorganisms (GCM) 10K type strain sequencing project: providing services to taxonomists for standard genome sequencing and annotation.</title>
        <authorList>
            <consortium name="The Broad Institute Genomics Platform"/>
            <consortium name="The Broad Institute Genome Sequencing Center for Infectious Disease"/>
            <person name="Wu L."/>
            <person name="Ma J."/>
        </authorList>
    </citation>
    <scope>NUCLEOTIDE SEQUENCE [LARGE SCALE GENOMIC DNA]</scope>
    <source>
        <strain evidence="3">JCM 17593</strain>
    </source>
</reference>